<dbReference type="PANTHER" id="PTHR36842">
    <property type="entry name" value="PROTEIN TOLB HOMOLOG"/>
    <property type="match status" value="1"/>
</dbReference>
<dbReference type="PANTHER" id="PTHR36842:SF1">
    <property type="entry name" value="PROTEIN TOLB"/>
    <property type="match status" value="1"/>
</dbReference>
<keyword evidence="3" id="KW-1185">Reference proteome</keyword>
<dbReference type="RefSeq" id="WP_068248728.1">
    <property type="nucleotide sequence ID" value="NZ_LPUY01000135.1"/>
</dbReference>
<dbReference type="InterPro" id="IPR011042">
    <property type="entry name" value="6-blade_b-propeller_TolB-like"/>
</dbReference>
<protein>
    <submittedName>
        <fullName evidence="2">Protein TolB</fullName>
    </submittedName>
</protein>
<comment type="similarity">
    <text evidence="1">Belongs to the TolB family.</text>
</comment>
<evidence type="ECO:0000256" key="1">
    <source>
        <dbReference type="ARBA" id="ARBA00009820"/>
    </source>
</evidence>
<organism evidence="2 3">
    <name type="scientific">Tritonibacter horizontis</name>
    <dbReference type="NCBI Taxonomy" id="1768241"/>
    <lineage>
        <taxon>Bacteria</taxon>
        <taxon>Pseudomonadati</taxon>
        <taxon>Pseudomonadota</taxon>
        <taxon>Alphaproteobacteria</taxon>
        <taxon>Rhodobacterales</taxon>
        <taxon>Paracoccaceae</taxon>
        <taxon>Tritonibacter</taxon>
    </lineage>
</organism>
<comment type="caution">
    <text evidence="2">The sequence shown here is derived from an EMBL/GenBank/DDBJ whole genome shotgun (WGS) entry which is preliminary data.</text>
</comment>
<name>A0A132BQY2_9RHOB</name>
<gene>
    <name evidence="2" type="primary">tolB_2</name>
    <name evidence="2" type="ORF">TRIHO_43580</name>
</gene>
<dbReference type="OrthoDB" id="9812921at2"/>
<evidence type="ECO:0000313" key="2">
    <source>
        <dbReference type="EMBL" id="KUP90813.1"/>
    </source>
</evidence>
<dbReference type="EMBL" id="LPUY01000135">
    <property type="protein sequence ID" value="KUP90813.1"/>
    <property type="molecule type" value="Genomic_DNA"/>
</dbReference>
<dbReference type="InterPro" id="IPR011659">
    <property type="entry name" value="WD40"/>
</dbReference>
<dbReference type="Proteomes" id="UP000068382">
    <property type="component" value="Unassembled WGS sequence"/>
</dbReference>
<accession>A0A132BQY2</accession>
<proteinExistence type="inferred from homology"/>
<dbReference type="PATRIC" id="fig|1768241.3.peg.4554"/>
<evidence type="ECO:0000313" key="3">
    <source>
        <dbReference type="Proteomes" id="UP000068382"/>
    </source>
</evidence>
<reference evidence="2 3" key="1">
    <citation type="submission" date="2015-12" db="EMBL/GenBank/DDBJ databases">
        <title>Genome sequence of the marine Rhodobacteraceae strain O3.65, Candidatus Tritonibacter horizontis.</title>
        <authorList>
            <person name="Poehlein A."/>
            <person name="Giebel H.A."/>
            <person name="Voget S."/>
            <person name="Brinkhoff T."/>
        </authorList>
    </citation>
    <scope>NUCLEOTIDE SEQUENCE [LARGE SCALE GENOMIC DNA]</scope>
    <source>
        <strain evidence="2 3">O3.65</strain>
    </source>
</reference>
<dbReference type="SUPFAM" id="SSF82171">
    <property type="entry name" value="DPP6 N-terminal domain-like"/>
    <property type="match status" value="1"/>
</dbReference>
<dbReference type="AlphaFoldDB" id="A0A132BQY2"/>
<sequence length="273" mass="29909">MKSEIVLYDLQHRRETILLSVGEHIEAPNWRPDGTGLIVNGDGRLFSVPLDVPTRHPIDTGFASQINNDHGISPDGNTLVISDQTEAGESAIYTLPAGGGTPRRVTEKTPSYWHGWSPDGATLAYVGNRGAGYQVYTIPVGGGHETQVTEGFDHCDGPDFTPDGTWIWFNGEQDGSVQLWRVRLDGSDLERMTDEATVNWFPHPSPDGRHVLYLAYPAGTQGHPFGKQVELRLMPAQGGKSEKLTDLFGGQGTINVPCWGPDSQAFAFVRYHQ</sequence>
<dbReference type="Gene3D" id="2.120.10.30">
    <property type="entry name" value="TolB, C-terminal domain"/>
    <property type="match status" value="1"/>
</dbReference>
<dbReference type="Pfam" id="PF07676">
    <property type="entry name" value="PD40"/>
    <property type="match status" value="3"/>
</dbReference>